<gene>
    <name evidence="2" type="ORF">CXZ10_05925</name>
</gene>
<evidence type="ECO:0000313" key="2">
    <source>
        <dbReference type="EMBL" id="PKR90882.1"/>
    </source>
</evidence>
<dbReference type="Gene3D" id="1.10.101.10">
    <property type="entry name" value="PGBD-like superfamily/PGBD"/>
    <property type="match status" value="1"/>
</dbReference>
<dbReference type="InterPro" id="IPR013423">
    <property type="entry name" value="CHP02594"/>
</dbReference>
<dbReference type="Proteomes" id="UP000233491">
    <property type="component" value="Unassembled WGS sequence"/>
</dbReference>
<feature type="domain" description="Peptidoglycan binding-like" evidence="1">
    <location>
        <begin position="11"/>
        <end position="60"/>
    </location>
</feature>
<organism evidence="2 3">
    <name type="scientific">Pleomorphomonas diazotrophica</name>
    <dbReference type="NCBI Taxonomy" id="1166257"/>
    <lineage>
        <taxon>Bacteria</taxon>
        <taxon>Pseudomonadati</taxon>
        <taxon>Pseudomonadota</taxon>
        <taxon>Alphaproteobacteria</taxon>
        <taxon>Hyphomicrobiales</taxon>
        <taxon>Pleomorphomonadaceae</taxon>
        <taxon>Pleomorphomonas</taxon>
    </lineage>
</organism>
<dbReference type="RefSeq" id="WP_101288145.1">
    <property type="nucleotide sequence ID" value="NZ_FOUQ01000001.1"/>
</dbReference>
<dbReference type="InterPro" id="IPR036365">
    <property type="entry name" value="PGBD-like_sf"/>
</dbReference>
<accession>A0A1I4Q844</accession>
<name>A0A1I4Q844_9HYPH</name>
<dbReference type="EMBL" id="PJNW01000002">
    <property type="protein sequence ID" value="PKR90882.1"/>
    <property type="molecule type" value="Genomic_DNA"/>
</dbReference>
<dbReference type="SUPFAM" id="SSF47090">
    <property type="entry name" value="PGBD-like"/>
    <property type="match status" value="1"/>
</dbReference>
<sequence length="239" mass="25555">MAGAQSFDAWLIERLTAHGVYKGAADDSHGRGVIAALKAFQVKRHLAVTGKADTATVVMLRADSDDPVSPPAEPVWLREARRFMGLKEIAGPAANPTIMGWARVIGGWVAGFFKNDDIPWCGLFMAHVMGATLPDELLPSNPLSAKAWASFGRRLNVPSLGAVLVFSREGGGHVGLYVGETMTAYRVLGGNQSNSVSLTWIAKERLVEGGIRWPTTVTPPIGIRVMLKPDGSPLSKNEA</sequence>
<dbReference type="AlphaFoldDB" id="A0A1I4Q844"/>
<keyword evidence="3" id="KW-1185">Reference proteome</keyword>
<dbReference type="NCBIfam" id="TIGR02594">
    <property type="entry name" value="TIGR02594 family protein"/>
    <property type="match status" value="1"/>
</dbReference>
<comment type="caution">
    <text evidence="2">The sequence shown here is derived from an EMBL/GenBank/DDBJ whole genome shotgun (WGS) entry which is preliminary data.</text>
</comment>
<reference evidence="2 3" key="1">
    <citation type="submission" date="2017-12" db="EMBL/GenBank/DDBJ databases">
        <title>Anaerobic carbon monoxide metabolism by Pleomorphomonas carboxyditropha sp. nov., a new mesophilic hydrogenogenic carboxidotroph.</title>
        <authorList>
            <person name="Esquivel-Elizondo S."/>
            <person name="Krajmalnik-Brown R."/>
        </authorList>
    </citation>
    <scope>NUCLEOTIDE SEQUENCE [LARGE SCALE GENOMIC DNA]</scope>
    <source>
        <strain evidence="2 3">R5-392</strain>
    </source>
</reference>
<evidence type="ECO:0000313" key="3">
    <source>
        <dbReference type="Proteomes" id="UP000233491"/>
    </source>
</evidence>
<evidence type="ECO:0000259" key="1">
    <source>
        <dbReference type="Pfam" id="PF01471"/>
    </source>
</evidence>
<protein>
    <submittedName>
        <fullName evidence="2">TIGR02594 family protein</fullName>
    </submittedName>
</protein>
<dbReference type="InterPro" id="IPR036366">
    <property type="entry name" value="PGBDSf"/>
</dbReference>
<dbReference type="OrthoDB" id="5395100at2"/>
<dbReference type="Pfam" id="PF01471">
    <property type="entry name" value="PG_binding_1"/>
    <property type="match status" value="1"/>
</dbReference>
<dbReference type="InterPro" id="IPR002477">
    <property type="entry name" value="Peptidoglycan-bd-like"/>
</dbReference>
<proteinExistence type="predicted"/>